<evidence type="ECO:0000313" key="1">
    <source>
        <dbReference type="EMBL" id="KAH1073186.1"/>
    </source>
</evidence>
<protein>
    <submittedName>
        <fullName evidence="1">Uncharacterized protein</fullName>
    </submittedName>
</protein>
<organism evidence="1 2">
    <name type="scientific">Gossypium stocksii</name>
    <dbReference type="NCBI Taxonomy" id="47602"/>
    <lineage>
        <taxon>Eukaryota</taxon>
        <taxon>Viridiplantae</taxon>
        <taxon>Streptophyta</taxon>
        <taxon>Embryophyta</taxon>
        <taxon>Tracheophyta</taxon>
        <taxon>Spermatophyta</taxon>
        <taxon>Magnoliopsida</taxon>
        <taxon>eudicotyledons</taxon>
        <taxon>Gunneridae</taxon>
        <taxon>Pentapetalae</taxon>
        <taxon>rosids</taxon>
        <taxon>malvids</taxon>
        <taxon>Malvales</taxon>
        <taxon>Malvaceae</taxon>
        <taxon>Malvoideae</taxon>
        <taxon>Gossypium</taxon>
    </lineage>
</organism>
<comment type="caution">
    <text evidence="1">The sequence shown here is derived from an EMBL/GenBank/DDBJ whole genome shotgun (WGS) entry which is preliminary data.</text>
</comment>
<dbReference type="AlphaFoldDB" id="A0A9D3ZXR2"/>
<dbReference type="PANTHER" id="PTHR35218">
    <property type="entry name" value="RNASE H DOMAIN-CONTAINING PROTEIN"/>
    <property type="match status" value="1"/>
</dbReference>
<keyword evidence="2" id="KW-1185">Reference proteome</keyword>
<proteinExistence type="predicted"/>
<accession>A0A9D3ZXR2</accession>
<dbReference type="PANTHER" id="PTHR35218:SF9">
    <property type="entry name" value="ENDONUCLEASE_EXONUCLEASE_PHOSPHATASE DOMAIN-CONTAINING PROTEIN"/>
    <property type="match status" value="1"/>
</dbReference>
<evidence type="ECO:0000313" key="2">
    <source>
        <dbReference type="Proteomes" id="UP000828251"/>
    </source>
</evidence>
<sequence>NGFAKGIWIIWSESVLVDILDCRPQVVHLKVCDGNGVEGFLCSVVYASPQSSSRRALWSVLNSFVVTINELWIVVGEFNPILDGSERVGGTENVHHGCK</sequence>
<gene>
    <name evidence="1" type="ORF">J1N35_025514</name>
</gene>
<reference evidence="1 2" key="1">
    <citation type="journal article" date="2021" name="Plant Biotechnol. J.">
        <title>Multi-omics assisted identification of the key and species-specific regulatory components of drought-tolerant mechanisms in Gossypium stocksii.</title>
        <authorList>
            <person name="Yu D."/>
            <person name="Ke L."/>
            <person name="Zhang D."/>
            <person name="Wu Y."/>
            <person name="Sun Y."/>
            <person name="Mei J."/>
            <person name="Sun J."/>
            <person name="Sun Y."/>
        </authorList>
    </citation>
    <scope>NUCLEOTIDE SEQUENCE [LARGE SCALE GENOMIC DNA]</scope>
    <source>
        <strain evidence="2">cv. E1</strain>
        <tissue evidence="1">Leaf</tissue>
    </source>
</reference>
<dbReference type="Proteomes" id="UP000828251">
    <property type="component" value="Unassembled WGS sequence"/>
</dbReference>
<name>A0A9D3ZXR2_9ROSI</name>
<feature type="non-terminal residue" evidence="1">
    <location>
        <position position="1"/>
    </location>
</feature>
<dbReference type="OrthoDB" id="851173at2759"/>
<dbReference type="EMBL" id="JAIQCV010000008">
    <property type="protein sequence ID" value="KAH1073186.1"/>
    <property type="molecule type" value="Genomic_DNA"/>
</dbReference>